<keyword evidence="5" id="KW-1185">Reference proteome</keyword>
<feature type="region of interest" description="Disordered" evidence="3">
    <location>
        <begin position="31"/>
        <end position="86"/>
    </location>
</feature>
<feature type="compositionally biased region" description="Basic and acidic residues" evidence="3">
    <location>
        <begin position="259"/>
        <end position="270"/>
    </location>
</feature>
<feature type="region of interest" description="Disordered" evidence="3">
    <location>
        <begin position="221"/>
        <end position="270"/>
    </location>
</feature>
<reference evidence="4 5" key="1">
    <citation type="submission" date="2019-09" db="EMBL/GenBank/DDBJ databases">
        <title>Parvibaculum sedimenti sp. nov., isolated from sediment.</title>
        <authorList>
            <person name="Wang Y."/>
        </authorList>
    </citation>
    <scope>NUCLEOTIDE SEQUENCE [LARGE SCALE GENOMIC DNA]</scope>
    <source>
        <strain evidence="4 5">HXT-9</strain>
    </source>
</reference>
<dbReference type="InterPro" id="IPR038713">
    <property type="entry name" value="Terminase_Gp1_N_sf"/>
</dbReference>
<evidence type="ECO:0000256" key="2">
    <source>
        <dbReference type="ARBA" id="ARBA00023219"/>
    </source>
</evidence>
<keyword evidence="1" id="KW-1188">Viral release from host cell</keyword>
<protein>
    <recommendedName>
        <fullName evidence="6">Terminase small subunit</fullName>
    </recommendedName>
</protein>
<gene>
    <name evidence="4" type="ORF">F2P47_17260</name>
</gene>
<dbReference type="InterPro" id="IPR052404">
    <property type="entry name" value="SPP1-like_terminase"/>
</dbReference>
<dbReference type="AlphaFoldDB" id="A0A6N6VFF6"/>
<dbReference type="PANTHER" id="PTHR41328">
    <property type="entry name" value="TERMINASE SMALL SUBUNIT-RELATED"/>
    <property type="match status" value="1"/>
</dbReference>
<name>A0A6N6VFF6_9HYPH</name>
<evidence type="ECO:0008006" key="6">
    <source>
        <dbReference type="Google" id="ProtNLM"/>
    </source>
</evidence>
<dbReference type="Gene3D" id="1.10.10.1400">
    <property type="entry name" value="Terminase, small subunit, N-terminal DNA-binding domain, HTH motif"/>
    <property type="match status" value="1"/>
</dbReference>
<evidence type="ECO:0000256" key="1">
    <source>
        <dbReference type="ARBA" id="ARBA00022612"/>
    </source>
</evidence>
<dbReference type="PANTHER" id="PTHR41328:SF2">
    <property type="entry name" value="TERMINASE SMALL SUBUNIT"/>
    <property type="match status" value="1"/>
</dbReference>
<comment type="caution">
    <text evidence="4">The sequence shown here is derived from an EMBL/GenBank/DDBJ whole genome shotgun (WGS) entry which is preliminary data.</text>
</comment>
<proteinExistence type="predicted"/>
<evidence type="ECO:0000313" key="5">
    <source>
        <dbReference type="Proteomes" id="UP000468901"/>
    </source>
</evidence>
<dbReference type="Proteomes" id="UP000468901">
    <property type="component" value="Unassembled WGS sequence"/>
</dbReference>
<feature type="compositionally biased region" description="Low complexity" evidence="3">
    <location>
        <begin position="31"/>
        <end position="46"/>
    </location>
</feature>
<feature type="compositionally biased region" description="Basic residues" evidence="3">
    <location>
        <begin position="232"/>
        <end position="241"/>
    </location>
</feature>
<dbReference type="EMBL" id="WESC01000024">
    <property type="protein sequence ID" value="KAB7738432.1"/>
    <property type="molecule type" value="Genomic_DNA"/>
</dbReference>
<evidence type="ECO:0000313" key="4">
    <source>
        <dbReference type="EMBL" id="KAB7738432.1"/>
    </source>
</evidence>
<organism evidence="4 5">
    <name type="scientific">Parvibaculum sedimenti</name>
    <dbReference type="NCBI Taxonomy" id="2608632"/>
    <lineage>
        <taxon>Bacteria</taxon>
        <taxon>Pseudomonadati</taxon>
        <taxon>Pseudomonadota</taxon>
        <taxon>Alphaproteobacteria</taxon>
        <taxon>Hyphomicrobiales</taxon>
        <taxon>Parvibaculaceae</taxon>
        <taxon>Parvibaculum</taxon>
    </lineage>
</organism>
<dbReference type="GO" id="GO:0051276">
    <property type="term" value="P:chromosome organization"/>
    <property type="evidence" value="ECO:0007669"/>
    <property type="project" value="InterPro"/>
</dbReference>
<accession>A0A6N6VFF6</accession>
<sequence length="270" mass="29515">MCRRIFWTTPSGNTAPILIADFFRIPAPSAGGRVRSSRSVAAPSPGLRAPWKRPPRSSGSHVRRRRSRGSGRPPKRSSTCRQKRCSMSNELAPEMLTAKQRLFVAEYLKDFNGIKAAVRAGYSRRTARSIASENLTKPDIQNALARAVDERYARAEGDATLLLLQLVEEVDADIADLFDDAGGLKADGRVARRLAAGTGGQCRGGGPSCERGRLPTAHNLQDRVQRSSSASRTHRPPCRRGRLPEQGLAGSRAPIGRSRQAEWRQVDEAP</sequence>
<dbReference type="InterPro" id="IPR005335">
    <property type="entry name" value="Terminase_ssu"/>
</dbReference>
<evidence type="ECO:0000256" key="3">
    <source>
        <dbReference type="SAM" id="MobiDB-lite"/>
    </source>
</evidence>
<keyword evidence="2" id="KW-0231">Viral genome packaging</keyword>
<feature type="compositionally biased region" description="Basic residues" evidence="3">
    <location>
        <begin position="50"/>
        <end position="75"/>
    </location>
</feature>
<dbReference type="Pfam" id="PF03592">
    <property type="entry name" value="Terminase_2"/>
    <property type="match status" value="1"/>
</dbReference>